<dbReference type="Gene3D" id="1.10.287.130">
    <property type="match status" value="1"/>
</dbReference>
<evidence type="ECO:0000313" key="17">
    <source>
        <dbReference type="Proteomes" id="UP000054537"/>
    </source>
</evidence>
<comment type="catalytic activity">
    <reaction evidence="1">
        <text>ATP + protein L-histidine = ADP + protein N-phospho-L-histidine.</text>
        <dbReference type="EC" id="2.7.13.3"/>
    </reaction>
</comment>
<feature type="transmembrane region" description="Helical" evidence="13">
    <location>
        <begin position="196"/>
        <end position="222"/>
    </location>
</feature>
<dbReference type="Pfam" id="PF00672">
    <property type="entry name" value="HAMP"/>
    <property type="match status" value="1"/>
</dbReference>
<evidence type="ECO:0000256" key="8">
    <source>
        <dbReference type="ARBA" id="ARBA00022777"/>
    </source>
</evidence>
<protein>
    <recommendedName>
        <fullName evidence="4">histidine kinase</fullName>
        <ecNumber evidence="4">2.7.13.3</ecNumber>
    </recommendedName>
</protein>
<keyword evidence="17" id="KW-1185">Reference proteome</keyword>
<evidence type="ECO:0000259" key="14">
    <source>
        <dbReference type="PROSITE" id="PS50109"/>
    </source>
</evidence>
<evidence type="ECO:0000256" key="4">
    <source>
        <dbReference type="ARBA" id="ARBA00012438"/>
    </source>
</evidence>
<dbReference type="Gene3D" id="6.10.340.10">
    <property type="match status" value="1"/>
</dbReference>
<evidence type="ECO:0000313" key="16">
    <source>
        <dbReference type="EMBL" id="KHD73851.1"/>
    </source>
</evidence>
<dbReference type="eggNOG" id="COG2205">
    <property type="taxonomic scope" value="Bacteria"/>
</dbReference>
<dbReference type="InterPro" id="IPR036097">
    <property type="entry name" value="HisK_dim/P_sf"/>
</dbReference>
<keyword evidence="10" id="KW-0902">Two-component regulatory system</keyword>
<dbReference type="CDD" id="cd06225">
    <property type="entry name" value="HAMP"/>
    <property type="match status" value="1"/>
</dbReference>
<evidence type="ECO:0000256" key="12">
    <source>
        <dbReference type="SAM" id="MobiDB-lite"/>
    </source>
</evidence>
<dbReference type="Pfam" id="PF00512">
    <property type="entry name" value="HisKA"/>
    <property type="match status" value="1"/>
</dbReference>
<dbReference type="CDD" id="cd00082">
    <property type="entry name" value="HisKA"/>
    <property type="match status" value="1"/>
</dbReference>
<dbReference type="SMART" id="SM00388">
    <property type="entry name" value="HisKA"/>
    <property type="match status" value="1"/>
</dbReference>
<evidence type="ECO:0000256" key="6">
    <source>
        <dbReference type="ARBA" id="ARBA00022679"/>
    </source>
</evidence>
<comment type="subcellular location">
    <subcellularLocation>
        <location evidence="3">Cell membrane</location>
    </subcellularLocation>
</comment>
<feature type="domain" description="Histidine kinase" evidence="14">
    <location>
        <begin position="300"/>
        <end position="514"/>
    </location>
</feature>
<dbReference type="EMBL" id="JRTT01000128">
    <property type="protein sequence ID" value="KHD73851.1"/>
    <property type="molecule type" value="Genomic_DNA"/>
</dbReference>
<gene>
    <name evidence="16" type="ORF">MB27_33015</name>
</gene>
<accession>A0A0A6UEF8</accession>
<dbReference type="InterPro" id="IPR004358">
    <property type="entry name" value="Sig_transdc_His_kin-like_C"/>
</dbReference>
<keyword evidence="7 13" id="KW-0812">Transmembrane</keyword>
<comment type="cofactor">
    <cofactor evidence="2">
        <name>a divalent metal cation</name>
        <dbReference type="ChEBI" id="CHEBI:60240"/>
    </cofactor>
</comment>
<keyword evidence="5" id="KW-0597">Phosphoprotein</keyword>
<proteinExistence type="predicted"/>
<dbReference type="PANTHER" id="PTHR45436:SF5">
    <property type="entry name" value="SENSOR HISTIDINE KINASE TRCS"/>
    <property type="match status" value="1"/>
</dbReference>
<evidence type="ECO:0000256" key="3">
    <source>
        <dbReference type="ARBA" id="ARBA00004236"/>
    </source>
</evidence>
<dbReference type="InterPro" id="IPR036890">
    <property type="entry name" value="HATPase_C_sf"/>
</dbReference>
<dbReference type="InterPro" id="IPR003660">
    <property type="entry name" value="HAMP_dom"/>
</dbReference>
<keyword evidence="6" id="KW-0808">Transferase</keyword>
<comment type="caution">
    <text evidence="16">The sequence shown here is derived from an EMBL/GenBank/DDBJ whole genome shotgun (WGS) entry which is preliminary data.</text>
</comment>
<dbReference type="InterPro" id="IPR003661">
    <property type="entry name" value="HisK_dim/P_dom"/>
</dbReference>
<evidence type="ECO:0000256" key="5">
    <source>
        <dbReference type="ARBA" id="ARBA00022553"/>
    </source>
</evidence>
<dbReference type="GO" id="GO:0005886">
    <property type="term" value="C:plasma membrane"/>
    <property type="evidence" value="ECO:0007669"/>
    <property type="project" value="UniProtKB-SubCell"/>
</dbReference>
<evidence type="ECO:0000259" key="15">
    <source>
        <dbReference type="PROSITE" id="PS50885"/>
    </source>
</evidence>
<feature type="region of interest" description="Disordered" evidence="12">
    <location>
        <begin position="73"/>
        <end position="101"/>
    </location>
</feature>
<dbReference type="InterPro" id="IPR005467">
    <property type="entry name" value="His_kinase_dom"/>
</dbReference>
<dbReference type="RefSeq" id="WP_043531241.1">
    <property type="nucleotide sequence ID" value="NZ_BAABKU010000001.1"/>
</dbReference>
<keyword evidence="11 13" id="KW-0472">Membrane</keyword>
<dbReference type="OrthoDB" id="5242752at2"/>
<evidence type="ECO:0000256" key="2">
    <source>
        <dbReference type="ARBA" id="ARBA00001968"/>
    </source>
</evidence>
<dbReference type="Pfam" id="PF02518">
    <property type="entry name" value="HATPase_c"/>
    <property type="match status" value="1"/>
</dbReference>
<evidence type="ECO:0000256" key="1">
    <source>
        <dbReference type="ARBA" id="ARBA00000085"/>
    </source>
</evidence>
<evidence type="ECO:0000256" key="7">
    <source>
        <dbReference type="ARBA" id="ARBA00022692"/>
    </source>
</evidence>
<name>A0A0A6UEF8_ACTUT</name>
<dbReference type="SUPFAM" id="SSF55874">
    <property type="entry name" value="ATPase domain of HSP90 chaperone/DNA topoisomerase II/histidine kinase"/>
    <property type="match status" value="1"/>
</dbReference>
<dbReference type="GO" id="GO:0000155">
    <property type="term" value="F:phosphorelay sensor kinase activity"/>
    <property type="evidence" value="ECO:0007669"/>
    <property type="project" value="InterPro"/>
</dbReference>
<dbReference type="PANTHER" id="PTHR45436">
    <property type="entry name" value="SENSOR HISTIDINE KINASE YKOH"/>
    <property type="match status" value="1"/>
</dbReference>
<dbReference type="FunFam" id="3.30.565.10:FF:000006">
    <property type="entry name" value="Sensor histidine kinase WalK"/>
    <property type="match status" value="1"/>
</dbReference>
<dbReference type="PRINTS" id="PR00344">
    <property type="entry name" value="BCTRLSENSOR"/>
</dbReference>
<dbReference type="AlphaFoldDB" id="A0A0A6UEF8"/>
<dbReference type="SMART" id="SM00387">
    <property type="entry name" value="HATPase_c"/>
    <property type="match status" value="1"/>
</dbReference>
<evidence type="ECO:0000256" key="10">
    <source>
        <dbReference type="ARBA" id="ARBA00023012"/>
    </source>
</evidence>
<reference evidence="16 17" key="1">
    <citation type="submission" date="2014-10" db="EMBL/GenBank/DDBJ databases">
        <title>Draft genome sequence of Actinoplanes utahensis NRRL 12052.</title>
        <authorList>
            <person name="Velasco-Bucheli B."/>
            <person name="del Cerro C."/>
            <person name="Hormigo D."/>
            <person name="Garcia J.L."/>
            <person name="Acebal C."/>
            <person name="Arroyo M."/>
            <person name="de la Mata I."/>
        </authorList>
    </citation>
    <scope>NUCLEOTIDE SEQUENCE [LARGE SCALE GENOMIC DNA]</scope>
    <source>
        <strain evidence="16 17">NRRL 12052</strain>
    </source>
</reference>
<dbReference type="Gene3D" id="3.30.565.10">
    <property type="entry name" value="Histidine kinase-like ATPase, C-terminal domain"/>
    <property type="match status" value="1"/>
</dbReference>
<evidence type="ECO:0000256" key="13">
    <source>
        <dbReference type="SAM" id="Phobius"/>
    </source>
</evidence>
<dbReference type="CDD" id="cd00075">
    <property type="entry name" value="HATPase"/>
    <property type="match status" value="1"/>
</dbReference>
<dbReference type="SMART" id="SM00304">
    <property type="entry name" value="HAMP"/>
    <property type="match status" value="1"/>
</dbReference>
<keyword evidence="8 16" id="KW-0418">Kinase</keyword>
<evidence type="ECO:0000256" key="9">
    <source>
        <dbReference type="ARBA" id="ARBA00022989"/>
    </source>
</evidence>
<organism evidence="16 17">
    <name type="scientific">Actinoplanes utahensis</name>
    <dbReference type="NCBI Taxonomy" id="1869"/>
    <lineage>
        <taxon>Bacteria</taxon>
        <taxon>Bacillati</taxon>
        <taxon>Actinomycetota</taxon>
        <taxon>Actinomycetes</taxon>
        <taxon>Micromonosporales</taxon>
        <taxon>Micromonosporaceae</taxon>
        <taxon>Actinoplanes</taxon>
    </lineage>
</organism>
<dbReference type="Proteomes" id="UP000054537">
    <property type="component" value="Unassembled WGS sequence"/>
</dbReference>
<feature type="domain" description="HAMP" evidence="15">
    <location>
        <begin position="223"/>
        <end position="285"/>
    </location>
</feature>
<dbReference type="STRING" id="1869.MB27_33015"/>
<dbReference type="PROSITE" id="PS50885">
    <property type="entry name" value="HAMP"/>
    <property type="match status" value="1"/>
</dbReference>
<dbReference type="InterPro" id="IPR050428">
    <property type="entry name" value="TCS_sensor_his_kinase"/>
</dbReference>
<dbReference type="PROSITE" id="PS50109">
    <property type="entry name" value="HIS_KIN"/>
    <property type="match status" value="1"/>
</dbReference>
<sequence>MSAAATSIRRPARWYSPAGWSLRTRLVAIMIALLSVLGLVVGSTAEVYLYRSLHKQLDIELADAAKRVGFFVSQPDGGSRRPASSGSQEPGQGPFTDRYGGDPPRLPGEAIVLQQQADGTFTGGRIEFSEVQGTDVYVALSDAEIATVIEEVPTNGANADVDLGGDHPEYRMTLAVQKNGGTYYVGVSMEQVNTTLLTVAGFTGCVILGSLLIAGWGGALIVRRTLEPLDRVAATASRVAELKLDAGEVRLAQRVPEEDTDPRTEVGQVGAALNRMLDHVGNALEARHASEMQVRQFVADASHELRTPLAAIRGYAELSRRSRQVLPDEISHMLNRVESEAKRMTALVEDLLLLARLDAGRPLAQDPVDLTMLAVDATSDAHAAGPRHYWQLDLPDEPVTVLGDGARLHQVVANLLANARTHTPEGSTVTVKIGAVPNAAVIQVIDDGPGIQPDLVGRIFERFTRGDGSRSRAAGSTGLGLSIVHAVVTSHGGKVGVQSRPGQTVFTVMLPLGPPPVVPSAEQGSRMLHPVR</sequence>
<keyword evidence="9 13" id="KW-1133">Transmembrane helix</keyword>
<dbReference type="InterPro" id="IPR003594">
    <property type="entry name" value="HATPase_dom"/>
</dbReference>
<dbReference type="EC" id="2.7.13.3" evidence="4"/>
<dbReference type="SUPFAM" id="SSF47384">
    <property type="entry name" value="Homodimeric domain of signal transducing histidine kinase"/>
    <property type="match status" value="1"/>
</dbReference>
<dbReference type="FunFam" id="1.10.287.130:FF:000001">
    <property type="entry name" value="Two-component sensor histidine kinase"/>
    <property type="match status" value="1"/>
</dbReference>
<evidence type="ECO:0000256" key="11">
    <source>
        <dbReference type="ARBA" id="ARBA00023136"/>
    </source>
</evidence>
<dbReference type="GO" id="GO:0005509">
    <property type="term" value="F:calcium ion binding"/>
    <property type="evidence" value="ECO:0007669"/>
    <property type="project" value="UniProtKB-ARBA"/>
</dbReference>